<evidence type="ECO:0008006" key="4">
    <source>
        <dbReference type="Google" id="ProtNLM"/>
    </source>
</evidence>
<evidence type="ECO:0000313" key="2">
    <source>
        <dbReference type="EMBL" id="ARN72680.1"/>
    </source>
</evidence>
<organism evidence="2 3">
    <name type="scientific">Oceanicoccus sagamiensis</name>
    <dbReference type="NCBI Taxonomy" id="716816"/>
    <lineage>
        <taxon>Bacteria</taxon>
        <taxon>Pseudomonadati</taxon>
        <taxon>Pseudomonadota</taxon>
        <taxon>Gammaproteobacteria</taxon>
        <taxon>Cellvibrionales</taxon>
        <taxon>Spongiibacteraceae</taxon>
        <taxon>Oceanicoccus</taxon>
    </lineage>
</organism>
<dbReference type="STRING" id="716816.BST96_00260"/>
<sequence length="185" mass="20361">MKYANVLWALACLAASSFALGETHNFIQLSYVEERPDAEDARPSGLGILARYDIGEHIFIRGEIEDLEDKGVDVSGHALALAYRLNPHDPIVIHAAAIVEHEDEEEDGNQDHSLAKGGEIGFHAELGQRFVFHGEASAVYEKGDETLGLALGMLFKLSEHLGANIELSRDNDRNEGMELGLRYSF</sequence>
<proteinExistence type="predicted"/>
<feature type="chain" id="PRO_5012168794" description="Outer membrane protein beta-barrel domain-containing protein" evidence="1">
    <location>
        <begin position="22"/>
        <end position="185"/>
    </location>
</feature>
<evidence type="ECO:0000256" key="1">
    <source>
        <dbReference type="SAM" id="SignalP"/>
    </source>
</evidence>
<gene>
    <name evidence="2" type="ORF">BST96_00260</name>
</gene>
<keyword evidence="1" id="KW-0732">Signal</keyword>
<dbReference type="AlphaFoldDB" id="A0A1X9N390"/>
<name>A0A1X9N390_9GAMM</name>
<dbReference type="Proteomes" id="UP000193450">
    <property type="component" value="Chromosome"/>
</dbReference>
<protein>
    <recommendedName>
        <fullName evidence="4">Outer membrane protein beta-barrel domain-containing protein</fullName>
    </recommendedName>
</protein>
<dbReference type="RefSeq" id="WP_085756768.1">
    <property type="nucleotide sequence ID" value="NZ_CP019343.1"/>
</dbReference>
<accession>A0A1X9N390</accession>
<reference evidence="2 3" key="1">
    <citation type="submission" date="2016-11" db="EMBL/GenBank/DDBJ databases">
        <title>Trade-off between light-utilization and light-protection in marine flavobacteria.</title>
        <authorList>
            <person name="Kumagai Y."/>
        </authorList>
    </citation>
    <scope>NUCLEOTIDE SEQUENCE [LARGE SCALE GENOMIC DNA]</scope>
    <source>
        <strain evidence="2 3">NBRC 107125</strain>
    </source>
</reference>
<keyword evidence="3" id="KW-1185">Reference proteome</keyword>
<feature type="signal peptide" evidence="1">
    <location>
        <begin position="1"/>
        <end position="21"/>
    </location>
</feature>
<dbReference type="EMBL" id="CP019343">
    <property type="protein sequence ID" value="ARN72680.1"/>
    <property type="molecule type" value="Genomic_DNA"/>
</dbReference>
<dbReference type="KEGG" id="osg:BST96_00260"/>
<evidence type="ECO:0000313" key="3">
    <source>
        <dbReference type="Proteomes" id="UP000193450"/>
    </source>
</evidence>